<evidence type="ECO:0000313" key="2">
    <source>
        <dbReference type="Proteomes" id="UP001501920"/>
    </source>
</evidence>
<dbReference type="AlphaFoldDB" id="A0AAR2IKQ5"/>
<accession>A0AAR2IKQ5</accession>
<evidence type="ECO:0000313" key="1">
    <source>
        <dbReference type="Ensembl" id="ENSPNAP00000040248.1"/>
    </source>
</evidence>
<keyword evidence="2" id="KW-1185">Reference proteome</keyword>
<dbReference type="GeneTree" id="ENSGT01030000235173"/>
<sequence>MLNVTGSCKPLYYLGSPVVNLALSQTKKRELDRARDKTRANLGAAFQRWRALRDLKGFRSDAELATFLLDRFYYMLGKGGVREGCSVGCILQPH</sequence>
<reference evidence="1 2" key="1">
    <citation type="submission" date="2020-10" db="EMBL/GenBank/DDBJ databases">
        <title>Pygocentrus nattereri (red-bellied piranha) genome, fPygNat1, primary haplotype.</title>
        <authorList>
            <person name="Myers G."/>
            <person name="Meyer A."/>
            <person name="Karagic N."/>
            <person name="Pippel M."/>
            <person name="Winkler S."/>
            <person name="Tracey A."/>
            <person name="Wood J."/>
            <person name="Formenti G."/>
            <person name="Howe K."/>
            <person name="Fedrigo O."/>
            <person name="Jarvis E.D."/>
        </authorList>
    </citation>
    <scope>NUCLEOTIDE SEQUENCE [LARGE SCALE GENOMIC DNA]</scope>
</reference>
<protein>
    <submittedName>
        <fullName evidence="1">Uncharacterized protein</fullName>
    </submittedName>
</protein>
<dbReference type="Proteomes" id="UP001501920">
    <property type="component" value="Chromosome 2"/>
</dbReference>
<dbReference type="Ensembl" id="ENSPNAT00000076904.1">
    <property type="protein sequence ID" value="ENSPNAP00000040248.1"/>
    <property type="gene ID" value="ENSPNAG00000036912.1"/>
</dbReference>
<organism evidence="1 2">
    <name type="scientific">Pygocentrus nattereri</name>
    <name type="common">Red-bellied piranha</name>
    <dbReference type="NCBI Taxonomy" id="42514"/>
    <lineage>
        <taxon>Eukaryota</taxon>
        <taxon>Metazoa</taxon>
        <taxon>Chordata</taxon>
        <taxon>Craniata</taxon>
        <taxon>Vertebrata</taxon>
        <taxon>Euteleostomi</taxon>
        <taxon>Actinopterygii</taxon>
        <taxon>Neopterygii</taxon>
        <taxon>Teleostei</taxon>
        <taxon>Ostariophysi</taxon>
        <taxon>Characiformes</taxon>
        <taxon>Characoidei</taxon>
        <taxon>Pygocentrus</taxon>
    </lineage>
</organism>
<reference evidence="1" key="3">
    <citation type="submission" date="2025-09" db="UniProtKB">
        <authorList>
            <consortium name="Ensembl"/>
        </authorList>
    </citation>
    <scope>IDENTIFICATION</scope>
</reference>
<gene>
    <name evidence="1" type="primary">COX7A1</name>
</gene>
<name>A0AAR2IKQ5_PYGNA</name>
<proteinExistence type="predicted"/>
<reference evidence="1" key="2">
    <citation type="submission" date="2025-08" db="UniProtKB">
        <authorList>
            <consortium name="Ensembl"/>
        </authorList>
    </citation>
    <scope>IDENTIFICATION</scope>
</reference>